<evidence type="ECO:0000313" key="3">
    <source>
        <dbReference type="Proteomes" id="UP001365542"/>
    </source>
</evidence>
<keyword evidence="3" id="KW-1185">Reference proteome</keyword>
<reference evidence="2 3" key="1">
    <citation type="submission" date="2019-10" db="EMBL/GenBank/DDBJ databases">
        <authorList>
            <person name="Palmer J.M."/>
        </authorList>
    </citation>
    <scope>NUCLEOTIDE SEQUENCE [LARGE SCALE GENOMIC DNA]</scope>
    <source>
        <strain evidence="2 3">TWF694</strain>
    </source>
</reference>
<comment type="caution">
    <text evidence="2">The sequence shown here is derived from an EMBL/GenBank/DDBJ whole genome shotgun (WGS) entry which is preliminary data.</text>
</comment>
<feature type="chain" id="PRO_5043541611" evidence="1">
    <location>
        <begin position="22"/>
        <end position="239"/>
    </location>
</feature>
<dbReference type="AlphaFoldDB" id="A0AAV9XLZ3"/>
<name>A0AAV9XLZ3_9PEZI</name>
<sequence>MFSKAASLFFTLIALVSIVTALPFKNVADLDKRAVCWNPTLVFFLHLRNINSKSYCVSWLGGTSGTTGGATKTVYAATVTPTATVTKTVTSVLTVTTTEAVDAITSVKTGVTTVTTHVTATETIILFKPKQMIKKDNVVARATAMPANTLDSFGLPKSQISSWCSCILPSSLLNAATTVTVTDTTTAPTVTSTATVDEGRTVTETVTKAGGVVVITSMATVVKTQATTVTVDSWFTTVS</sequence>
<proteinExistence type="predicted"/>
<dbReference type="EMBL" id="JAVHJO010000003">
    <property type="protein sequence ID" value="KAK6541957.1"/>
    <property type="molecule type" value="Genomic_DNA"/>
</dbReference>
<organism evidence="2 3">
    <name type="scientific">Orbilia ellipsospora</name>
    <dbReference type="NCBI Taxonomy" id="2528407"/>
    <lineage>
        <taxon>Eukaryota</taxon>
        <taxon>Fungi</taxon>
        <taxon>Dikarya</taxon>
        <taxon>Ascomycota</taxon>
        <taxon>Pezizomycotina</taxon>
        <taxon>Orbiliomycetes</taxon>
        <taxon>Orbiliales</taxon>
        <taxon>Orbiliaceae</taxon>
        <taxon>Orbilia</taxon>
    </lineage>
</organism>
<feature type="signal peptide" evidence="1">
    <location>
        <begin position="1"/>
        <end position="21"/>
    </location>
</feature>
<keyword evidence="1" id="KW-0732">Signal</keyword>
<gene>
    <name evidence="2" type="ORF">TWF694_007729</name>
</gene>
<evidence type="ECO:0000256" key="1">
    <source>
        <dbReference type="SAM" id="SignalP"/>
    </source>
</evidence>
<dbReference type="Proteomes" id="UP001365542">
    <property type="component" value="Unassembled WGS sequence"/>
</dbReference>
<evidence type="ECO:0000313" key="2">
    <source>
        <dbReference type="EMBL" id="KAK6541957.1"/>
    </source>
</evidence>
<protein>
    <submittedName>
        <fullName evidence="2">Uncharacterized protein</fullName>
    </submittedName>
</protein>
<accession>A0AAV9XLZ3</accession>